<dbReference type="EMBL" id="BMLQ01000005">
    <property type="protein sequence ID" value="GGO45475.1"/>
    <property type="molecule type" value="Genomic_DNA"/>
</dbReference>
<comment type="caution">
    <text evidence="2">The sequence shown here is derived from an EMBL/GenBank/DDBJ whole genome shotgun (WGS) entry which is preliminary data.</text>
</comment>
<proteinExistence type="predicted"/>
<accession>A0ABQ2M0P8</accession>
<evidence type="ECO:0000313" key="3">
    <source>
        <dbReference type="Proteomes" id="UP000642509"/>
    </source>
</evidence>
<dbReference type="Proteomes" id="UP000642509">
    <property type="component" value="Unassembled WGS sequence"/>
</dbReference>
<feature type="compositionally biased region" description="Low complexity" evidence="1">
    <location>
        <begin position="65"/>
        <end position="103"/>
    </location>
</feature>
<feature type="region of interest" description="Disordered" evidence="1">
    <location>
        <begin position="63"/>
        <end position="103"/>
    </location>
</feature>
<evidence type="ECO:0000256" key="1">
    <source>
        <dbReference type="SAM" id="MobiDB-lite"/>
    </source>
</evidence>
<evidence type="ECO:0000313" key="2">
    <source>
        <dbReference type="EMBL" id="GGO45475.1"/>
    </source>
</evidence>
<feature type="region of interest" description="Disordered" evidence="1">
    <location>
        <begin position="1"/>
        <end position="34"/>
    </location>
</feature>
<gene>
    <name evidence="2" type="ORF">GCM10010977_18250</name>
</gene>
<reference evidence="3" key="1">
    <citation type="journal article" date="2019" name="Int. J. Syst. Evol. Microbiol.">
        <title>The Global Catalogue of Microorganisms (GCM) 10K type strain sequencing project: providing services to taxonomists for standard genome sequencing and annotation.</title>
        <authorList>
            <consortium name="The Broad Institute Genomics Platform"/>
            <consortium name="The Broad Institute Genome Sequencing Center for Infectious Disease"/>
            <person name="Wu L."/>
            <person name="Ma J."/>
        </authorList>
    </citation>
    <scope>NUCLEOTIDE SEQUENCE [LARGE SCALE GENOMIC DNA]</scope>
    <source>
        <strain evidence="3">CGMCC 1.7064</strain>
    </source>
</reference>
<name>A0ABQ2M0P8_9MICC</name>
<sequence>MTTDLHRRRPRTSTPTAARDSFGTEPRTASRAMSTGLPLRAAGLLAASTLVLTGCVSINVDGKASESPVSSSSAPSAGSPTSSADAASESATDGAGATGDAGNTAGAADEGFVALTLPEQDFPVGTVLSKEESLVAGAPFTMNLNLTGFTPEGECAVLLDGINAFETQAVQGATSVYETDLGTVNTTGSAAPSVQLLVAQTAEPMEIMGIYSELPTACGTLESDEQAGATATFEQLGGLDATYLTISDGQGGESTLVAGGRSLGDHHVYGVLSGVSRGDAEAILQAQVDHVEAVLQDAGATV</sequence>
<keyword evidence="3" id="KW-1185">Reference proteome</keyword>
<protein>
    <submittedName>
        <fullName evidence="2">Uncharacterized protein</fullName>
    </submittedName>
</protein>
<organism evidence="2 3">
    <name type="scientific">Citricoccus zhacaiensis</name>
    <dbReference type="NCBI Taxonomy" id="489142"/>
    <lineage>
        <taxon>Bacteria</taxon>
        <taxon>Bacillati</taxon>
        <taxon>Actinomycetota</taxon>
        <taxon>Actinomycetes</taxon>
        <taxon>Micrococcales</taxon>
        <taxon>Micrococcaceae</taxon>
        <taxon>Citricoccus</taxon>
    </lineage>
</organism>
<dbReference type="RefSeq" id="WP_188805883.1">
    <property type="nucleotide sequence ID" value="NZ_BAAAOU010000011.1"/>
</dbReference>
<feature type="compositionally biased region" description="Basic residues" evidence="1">
    <location>
        <begin position="1"/>
        <end position="11"/>
    </location>
</feature>